<evidence type="ECO:0000256" key="2">
    <source>
        <dbReference type="SAM" id="SignalP"/>
    </source>
</evidence>
<sequence>MKITTTIFFSFFLTLATYMFSEVDNNQTKPNTSTTQNDNTKQGTAISKSLEKTKIKVPKNK</sequence>
<dbReference type="RefSeq" id="WP_378291140.1">
    <property type="nucleotide sequence ID" value="NZ_JBHULE010000008.1"/>
</dbReference>
<reference evidence="4" key="1">
    <citation type="journal article" date="2019" name="Int. J. Syst. Evol. Microbiol.">
        <title>The Global Catalogue of Microorganisms (GCM) 10K type strain sequencing project: providing services to taxonomists for standard genome sequencing and annotation.</title>
        <authorList>
            <consortium name="The Broad Institute Genomics Platform"/>
            <consortium name="The Broad Institute Genome Sequencing Center for Infectious Disease"/>
            <person name="Wu L."/>
            <person name="Ma J."/>
        </authorList>
    </citation>
    <scope>NUCLEOTIDE SEQUENCE [LARGE SCALE GENOMIC DNA]</scope>
    <source>
        <strain evidence="4">KCTC 52274</strain>
    </source>
</reference>
<evidence type="ECO:0000256" key="1">
    <source>
        <dbReference type="SAM" id="MobiDB-lite"/>
    </source>
</evidence>
<accession>A0ABW5LC85</accession>
<evidence type="ECO:0000313" key="3">
    <source>
        <dbReference type="EMBL" id="MFD2562497.1"/>
    </source>
</evidence>
<gene>
    <name evidence="3" type="ORF">ACFSR1_07410</name>
</gene>
<comment type="caution">
    <text evidence="3">The sequence shown here is derived from an EMBL/GenBank/DDBJ whole genome shotgun (WGS) entry which is preliminary data.</text>
</comment>
<keyword evidence="4" id="KW-1185">Reference proteome</keyword>
<feature type="signal peptide" evidence="2">
    <location>
        <begin position="1"/>
        <end position="21"/>
    </location>
</feature>
<name>A0ABW5LC85_9FLAO</name>
<feature type="compositionally biased region" description="Polar residues" evidence="1">
    <location>
        <begin position="25"/>
        <end position="47"/>
    </location>
</feature>
<protein>
    <submittedName>
        <fullName evidence="3">Uncharacterized protein</fullName>
    </submittedName>
</protein>
<organism evidence="3 4">
    <name type="scientific">Aquimarina rubra</name>
    <dbReference type="NCBI Taxonomy" id="1920033"/>
    <lineage>
        <taxon>Bacteria</taxon>
        <taxon>Pseudomonadati</taxon>
        <taxon>Bacteroidota</taxon>
        <taxon>Flavobacteriia</taxon>
        <taxon>Flavobacteriales</taxon>
        <taxon>Flavobacteriaceae</taxon>
        <taxon>Aquimarina</taxon>
    </lineage>
</organism>
<evidence type="ECO:0000313" key="4">
    <source>
        <dbReference type="Proteomes" id="UP001597319"/>
    </source>
</evidence>
<keyword evidence="2" id="KW-0732">Signal</keyword>
<dbReference type="Proteomes" id="UP001597319">
    <property type="component" value="Unassembled WGS sequence"/>
</dbReference>
<dbReference type="EMBL" id="JBHULE010000008">
    <property type="protein sequence ID" value="MFD2562497.1"/>
    <property type="molecule type" value="Genomic_DNA"/>
</dbReference>
<feature type="chain" id="PRO_5046401372" evidence="2">
    <location>
        <begin position="22"/>
        <end position="61"/>
    </location>
</feature>
<feature type="region of interest" description="Disordered" evidence="1">
    <location>
        <begin position="25"/>
        <end position="61"/>
    </location>
</feature>
<proteinExistence type="predicted"/>